<proteinExistence type="predicted"/>
<dbReference type="AlphaFoldDB" id="A0ABD5DCV5"/>
<dbReference type="InterPro" id="IPR010563">
    <property type="entry name" value="TraK_N"/>
</dbReference>
<comment type="caution">
    <text evidence="2">The sequence shown here is derived from an EMBL/GenBank/DDBJ whole genome shotgun (WGS) entry which is preliminary data.</text>
</comment>
<gene>
    <name evidence="2" type="ORF">FPK87_21515</name>
</gene>
<reference evidence="2" key="1">
    <citation type="submission" date="2019-07" db="EMBL/GenBank/DDBJ databases">
        <title>Biological characteristics of mucoid Acinetobacter baumannii from a general hospital in China.</title>
        <authorList>
            <person name="Hua X."/>
            <person name="Yu Y."/>
        </authorList>
    </citation>
    <scope>NUCLEOTIDE SEQUENCE [LARGE SCALE GENOMIC DNA]</scope>
    <source>
        <strain evidence="2">N41</strain>
    </source>
</reference>
<dbReference type="EMBL" id="VMBB01000280">
    <property type="protein sequence ID" value="MDR8263004.1"/>
    <property type="molecule type" value="Genomic_DNA"/>
</dbReference>
<protein>
    <submittedName>
        <fullName evidence="2">Type-F conjugative transfer system secretin TraK</fullName>
    </submittedName>
</protein>
<name>A0ABD5DCV5_ACIBA</name>
<accession>A0ABD5DCV5</accession>
<sequence length="122" mass="12809">MVPLTNGGQANIAVSNTDPNLFTVPGDRITAINSLDGGLTNQEQTDSGGAILATVSKKPFTFIVETERGLNFSIRAVPRAGSGRTIQLVSELAGTPGPAKAWEESNPYESLLVSLNRAVRQG</sequence>
<organism evidence="2">
    <name type="scientific">Acinetobacter baumannii</name>
    <dbReference type="NCBI Taxonomy" id="470"/>
    <lineage>
        <taxon>Bacteria</taxon>
        <taxon>Pseudomonadati</taxon>
        <taxon>Pseudomonadota</taxon>
        <taxon>Gammaproteobacteria</taxon>
        <taxon>Moraxellales</taxon>
        <taxon>Moraxellaceae</taxon>
        <taxon>Acinetobacter</taxon>
        <taxon>Acinetobacter calcoaceticus/baumannii complex</taxon>
    </lineage>
</organism>
<dbReference type="Pfam" id="PF06586">
    <property type="entry name" value="TraK_N"/>
    <property type="match status" value="1"/>
</dbReference>
<feature type="non-terminal residue" evidence="2">
    <location>
        <position position="122"/>
    </location>
</feature>
<evidence type="ECO:0000259" key="1">
    <source>
        <dbReference type="Pfam" id="PF06586"/>
    </source>
</evidence>
<evidence type="ECO:0000313" key="2">
    <source>
        <dbReference type="EMBL" id="MDR8263004.1"/>
    </source>
</evidence>
<feature type="domain" description="TraK N-terminal" evidence="1">
    <location>
        <begin position="4"/>
        <end position="94"/>
    </location>
</feature>